<name>A0A1E4SGH6_9ASCO</name>
<evidence type="ECO:0000256" key="1">
    <source>
        <dbReference type="SAM" id="SignalP"/>
    </source>
</evidence>
<feature type="signal peptide" evidence="1">
    <location>
        <begin position="1"/>
        <end position="16"/>
    </location>
</feature>
<dbReference type="GeneID" id="30980977"/>
<evidence type="ECO:0000313" key="2">
    <source>
        <dbReference type="EMBL" id="ODV78614.1"/>
    </source>
</evidence>
<dbReference type="Proteomes" id="UP000094285">
    <property type="component" value="Unassembled WGS sequence"/>
</dbReference>
<dbReference type="EMBL" id="KV453913">
    <property type="protein sequence ID" value="ODV78614.1"/>
    <property type="molecule type" value="Genomic_DNA"/>
</dbReference>
<evidence type="ECO:0000313" key="3">
    <source>
        <dbReference type="Proteomes" id="UP000094285"/>
    </source>
</evidence>
<accession>A0A1E4SGH6</accession>
<organism evidence="2 3">
    <name type="scientific">Suhomyces tanzawaensis NRRL Y-17324</name>
    <dbReference type="NCBI Taxonomy" id="984487"/>
    <lineage>
        <taxon>Eukaryota</taxon>
        <taxon>Fungi</taxon>
        <taxon>Dikarya</taxon>
        <taxon>Ascomycota</taxon>
        <taxon>Saccharomycotina</taxon>
        <taxon>Pichiomycetes</taxon>
        <taxon>Debaryomycetaceae</taxon>
        <taxon>Suhomyces</taxon>
    </lineage>
</organism>
<gene>
    <name evidence="2" type="ORF">CANTADRAFT_22590</name>
</gene>
<protein>
    <submittedName>
        <fullName evidence="2">Uncharacterized protein</fullName>
    </submittedName>
</protein>
<feature type="chain" id="PRO_5009162764" evidence="1">
    <location>
        <begin position="17"/>
        <end position="117"/>
    </location>
</feature>
<proteinExistence type="predicted"/>
<dbReference type="AlphaFoldDB" id="A0A1E4SGH6"/>
<sequence length="117" mass="13485">MFLWALLLIIAAYEGCLKFAAKSCNSVASECEHDHMAYETGRLYKKQWRCLADRVSEYGGKDVLRMIGLESVSEVWYEEYLSAVFETGEQKDQIRVTAATKLNYLVDKRSNFDLEPE</sequence>
<dbReference type="RefSeq" id="XP_020063736.1">
    <property type="nucleotide sequence ID" value="XM_020206840.1"/>
</dbReference>
<keyword evidence="1" id="KW-0732">Signal</keyword>
<reference evidence="3" key="1">
    <citation type="submission" date="2016-05" db="EMBL/GenBank/DDBJ databases">
        <title>Comparative genomics of biotechnologically important yeasts.</title>
        <authorList>
            <consortium name="DOE Joint Genome Institute"/>
            <person name="Riley R."/>
            <person name="Haridas S."/>
            <person name="Wolfe K.H."/>
            <person name="Lopes M.R."/>
            <person name="Hittinger C.T."/>
            <person name="Goker M."/>
            <person name="Salamov A."/>
            <person name="Wisecaver J."/>
            <person name="Long T.M."/>
            <person name="Aerts A.L."/>
            <person name="Barry K."/>
            <person name="Choi C."/>
            <person name="Clum A."/>
            <person name="Coughlan A.Y."/>
            <person name="Deshpande S."/>
            <person name="Douglass A.P."/>
            <person name="Hanson S.J."/>
            <person name="Klenk H.-P."/>
            <person name="Labutti K."/>
            <person name="Lapidus A."/>
            <person name="Lindquist E."/>
            <person name="Lipzen A."/>
            <person name="Meier-Kolthoff J.P."/>
            <person name="Ohm R.A."/>
            <person name="Otillar R.P."/>
            <person name="Pangilinan J."/>
            <person name="Peng Y."/>
            <person name="Rokas A."/>
            <person name="Rosa C.A."/>
            <person name="Scheuner C."/>
            <person name="Sibirny A.A."/>
            <person name="Slot J.C."/>
            <person name="Stielow J.B."/>
            <person name="Sun H."/>
            <person name="Kurtzman C.P."/>
            <person name="Blackwell M."/>
            <person name="Grigoriev I.V."/>
            <person name="Jeffries T.W."/>
        </authorList>
    </citation>
    <scope>NUCLEOTIDE SEQUENCE [LARGE SCALE GENOMIC DNA]</scope>
    <source>
        <strain evidence="3">NRRL Y-17324</strain>
    </source>
</reference>
<keyword evidence="3" id="KW-1185">Reference proteome</keyword>